<dbReference type="AlphaFoldDB" id="A0AAW2EQK8"/>
<dbReference type="EMBL" id="JADYXP020000020">
    <property type="protein sequence ID" value="KAL0104122.1"/>
    <property type="molecule type" value="Genomic_DNA"/>
</dbReference>
<proteinExistence type="predicted"/>
<name>A0AAW2EQK8_9HYME</name>
<evidence type="ECO:0000313" key="3">
    <source>
        <dbReference type="Proteomes" id="UP001430953"/>
    </source>
</evidence>
<keyword evidence="3" id="KW-1185">Reference proteome</keyword>
<accession>A0AAW2EQK8</accession>
<evidence type="ECO:0000256" key="1">
    <source>
        <dbReference type="SAM" id="MobiDB-lite"/>
    </source>
</evidence>
<dbReference type="Proteomes" id="UP001430953">
    <property type="component" value="Unassembled WGS sequence"/>
</dbReference>
<feature type="region of interest" description="Disordered" evidence="1">
    <location>
        <begin position="1"/>
        <end position="39"/>
    </location>
</feature>
<gene>
    <name evidence="2" type="ORF">PUN28_017080</name>
</gene>
<organism evidence="2 3">
    <name type="scientific">Cardiocondyla obscurior</name>
    <dbReference type="NCBI Taxonomy" id="286306"/>
    <lineage>
        <taxon>Eukaryota</taxon>
        <taxon>Metazoa</taxon>
        <taxon>Ecdysozoa</taxon>
        <taxon>Arthropoda</taxon>
        <taxon>Hexapoda</taxon>
        <taxon>Insecta</taxon>
        <taxon>Pterygota</taxon>
        <taxon>Neoptera</taxon>
        <taxon>Endopterygota</taxon>
        <taxon>Hymenoptera</taxon>
        <taxon>Apocrita</taxon>
        <taxon>Aculeata</taxon>
        <taxon>Formicoidea</taxon>
        <taxon>Formicidae</taxon>
        <taxon>Myrmicinae</taxon>
        <taxon>Cardiocondyla</taxon>
    </lineage>
</organism>
<reference evidence="2 3" key="1">
    <citation type="submission" date="2023-03" db="EMBL/GenBank/DDBJ databases">
        <title>High recombination rates correlate with genetic variation in Cardiocondyla obscurior ants.</title>
        <authorList>
            <person name="Errbii M."/>
        </authorList>
    </citation>
    <scope>NUCLEOTIDE SEQUENCE [LARGE SCALE GENOMIC DNA]</scope>
    <source>
        <strain evidence="2">Alpha-2009</strain>
        <tissue evidence="2">Whole body</tissue>
    </source>
</reference>
<feature type="compositionally biased region" description="Low complexity" evidence="1">
    <location>
        <begin position="12"/>
        <end position="30"/>
    </location>
</feature>
<comment type="caution">
    <text evidence="2">The sequence shown here is derived from an EMBL/GenBank/DDBJ whole genome shotgun (WGS) entry which is preliminary data.</text>
</comment>
<protein>
    <submittedName>
        <fullName evidence="2">Uncharacterized protein</fullName>
    </submittedName>
</protein>
<sequence>MCPGEDDLCNFPSSSSPLTPSPLETPSAPTNHSALSIARSRRPITARYRSPDPESSYLAYVTPHITGREYVLHVVLETKMFRLLRSFVPLTRTDRRIKRTSVIIKNRRDNPPAFFWSFVLRVIVLKTIKTVRTI</sequence>
<evidence type="ECO:0000313" key="2">
    <source>
        <dbReference type="EMBL" id="KAL0104122.1"/>
    </source>
</evidence>